<evidence type="ECO:0000313" key="2">
    <source>
        <dbReference type="Proteomes" id="UP000735302"/>
    </source>
</evidence>
<comment type="caution">
    <text evidence="1">The sequence shown here is derived from an EMBL/GenBank/DDBJ whole genome shotgun (WGS) entry which is preliminary data.</text>
</comment>
<gene>
    <name evidence="1" type="ORF">PoB_004078600</name>
</gene>
<name>A0AAV4B654_9GAST</name>
<reference evidence="1 2" key="1">
    <citation type="journal article" date="2021" name="Elife">
        <title>Chloroplast acquisition without the gene transfer in kleptoplastic sea slugs, Plakobranchus ocellatus.</title>
        <authorList>
            <person name="Maeda T."/>
            <person name="Takahashi S."/>
            <person name="Yoshida T."/>
            <person name="Shimamura S."/>
            <person name="Takaki Y."/>
            <person name="Nagai Y."/>
            <person name="Toyoda A."/>
            <person name="Suzuki Y."/>
            <person name="Arimoto A."/>
            <person name="Ishii H."/>
            <person name="Satoh N."/>
            <person name="Nishiyama T."/>
            <person name="Hasebe M."/>
            <person name="Maruyama T."/>
            <person name="Minagawa J."/>
            <person name="Obokata J."/>
            <person name="Shigenobu S."/>
        </authorList>
    </citation>
    <scope>NUCLEOTIDE SEQUENCE [LARGE SCALE GENOMIC DNA]</scope>
</reference>
<proteinExistence type="predicted"/>
<accession>A0AAV4B654</accession>
<keyword evidence="2" id="KW-1185">Reference proteome</keyword>
<dbReference type="Proteomes" id="UP000735302">
    <property type="component" value="Unassembled WGS sequence"/>
</dbReference>
<dbReference type="AlphaFoldDB" id="A0AAV4B654"/>
<sequence>MDGTMLSDIIELLDFNTTLLASVSWDVVTSLLYTKVRGPVTICLRAQLGHGLWWETSLIWTRTCERNSKSGTNSVVTFSGYRAKTRVESRELC</sequence>
<dbReference type="EMBL" id="BLXT01004553">
    <property type="protein sequence ID" value="GFO14281.1"/>
    <property type="molecule type" value="Genomic_DNA"/>
</dbReference>
<organism evidence="1 2">
    <name type="scientific">Plakobranchus ocellatus</name>
    <dbReference type="NCBI Taxonomy" id="259542"/>
    <lineage>
        <taxon>Eukaryota</taxon>
        <taxon>Metazoa</taxon>
        <taxon>Spiralia</taxon>
        <taxon>Lophotrochozoa</taxon>
        <taxon>Mollusca</taxon>
        <taxon>Gastropoda</taxon>
        <taxon>Heterobranchia</taxon>
        <taxon>Euthyneura</taxon>
        <taxon>Panpulmonata</taxon>
        <taxon>Sacoglossa</taxon>
        <taxon>Placobranchoidea</taxon>
        <taxon>Plakobranchidae</taxon>
        <taxon>Plakobranchus</taxon>
    </lineage>
</organism>
<evidence type="ECO:0000313" key="1">
    <source>
        <dbReference type="EMBL" id="GFO14281.1"/>
    </source>
</evidence>
<protein>
    <submittedName>
        <fullName evidence="1">Uncharacterized protein</fullName>
    </submittedName>
</protein>